<dbReference type="AlphaFoldDB" id="A0A0F8YZ16"/>
<comment type="caution">
    <text evidence="1">The sequence shown here is derived from an EMBL/GenBank/DDBJ whole genome shotgun (WGS) entry which is preliminary data.</text>
</comment>
<proteinExistence type="predicted"/>
<evidence type="ECO:0000313" key="1">
    <source>
        <dbReference type="EMBL" id="KKK53196.1"/>
    </source>
</evidence>
<sequence>MERSLAQLVRQGVVAPLEAEKWAEDRNSFLDEMQRIKEGR</sequence>
<reference evidence="1" key="1">
    <citation type="journal article" date="2015" name="Nature">
        <title>Complex archaea that bridge the gap between prokaryotes and eukaryotes.</title>
        <authorList>
            <person name="Spang A."/>
            <person name="Saw J.H."/>
            <person name="Jorgensen S.L."/>
            <person name="Zaremba-Niedzwiedzka K."/>
            <person name="Martijn J."/>
            <person name="Lind A.E."/>
            <person name="van Eijk R."/>
            <person name="Schleper C."/>
            <person name="Guy L."/>
            <person name="Ettema T.J."/>
        </authorList>
    </citation>
    <scope>NUCLEOTIDE SEQUENCE</scope>
</reference>
<gene>
    <name evidence="1" type="ORF">LCGC14_3097200</name>
</gene>
<accession>A0A0F8YZ16</accession>
<dbReference type="EMBL" id="LAZR01066627">
    <property type="protein sequence ID" value="KKK53196.1"/>
    <property type="molecule type" value="Genomic_DNA"/>
</dbReference>
<name>A0A0F8YZ16_9ZZZZ</name>
<protein>
    <submittedName>
        <fullName evidence="1">Uncharacterized protein</fullName>
    </submittedName>
</protein>
<organism evidence="1">
    <name type="scientific">marine sediment metagenome</name>
    <dbReference type="NCBI Taxonomy" id="412755"/>
    <lineage>
        <taxon>unclassified sequences</taxon>
        <taxon>metagenomes</taxon>
        <taxon>ecological metagenomes</taxon>
    </lineage>
</organism>
<feature type="non-terminal residue" evidence="1">
    <location>
        <position position="1"/>
    </location>
</feature>